<keyword evidence="8" id="KW-1185">Reference proteome</keyword>
<proteinExistence type="predicted"/>
<protein>
    <submittedName>
        <fullName evidence="7">MerR family transcriptional regulator</fullName>
    </submittedName>
</protein>
<comment type="caution">
    <text evidence="7">The sequence shown here is derived from an EMBL/GenBank/DDBJ whole genome shotgun (WGS) entry which is preliminary data.</text>
</comment>
<dbReference type="SUPFAM" id="SSF46955">
    <property type="entry name" value="Putative DNA-binding domain"/>
    <property type="match status" value="1"/>
</dbReference>
<name>A0ABR6ZYJ7_9BURK</name>
<dbReference type="InterPro" id="IPR009061">
    <property type="entry name" value="DNA-bd_dom_put_sf"/>
</dbReference>
<reference evidence="7 8" key="1">
    <citation type="submission" date="2020-08" db="EMBL/GenBank/DDBJ databases">
        <title>Novel species isolated from subtropical streams in China.</title>
        <authorList>
            <person name="Lu H."/>
        </authorList>
    </citation>
    <scope>NUCLEOTIDE SEQUENCE [LARGE SCALE GENOMIC DNA]</scope>
    <source>
        <strain evidence="7 8">CY18W</strain>
    </source>
</reference>
<feature type="compositionally biased region" description="Polar residues" evidence="5">
    <location>
        <begin position="119"/>
        <end position="131"/>
    </location>
</feature>
<dbReference type="InterPro" id="IPR000551">
    <property type="entry name" value="MerR-type_HTH_dom"/>
</dbReference>
<dbReference type="Pfam" id="PF13411">
    <property type="entry name" value="MerR_1"/>
    <property type="match status" value="1"/>
</dbReference>
<keyword evidence="1" id="KW-0678">Repressor</keyword>
<dbReference type="EMBL" id="JACOGF010000022">
    <property type="protein sequence ID" value="MBC3920956.1"/>
    <property type="molecule type" value="Genomic_DNA"/>
</dbReference>
<dbReference type="PROSITE" id="PS50937">
    <property type="entry name" value="HTH_MERR_2"/>
    <property type="match status" value="1"/>
</dbReference>
<evidence type="ECO:0000256" key="2">
    <source>
        <dbReference type="ARBA" id="ARBA00023015"/>
    </source>
</evidence>
<dbReference type="PANTHER" id="PTHR30204:SF69">
    <property type="entry name" value="MERR-FAMILY TRANSCRIPTIONAL REGULATOR"/>
    <property type="match status" value="1"/>
</dbReference>
<evidence type="ECO:0000256" key="5">
    <source>
        <dbReference type="SAM" id="MobiDB-lite"/>
    </source>
</evidence>
<dbReference type="RefSeq" id="WP_186950792.1">
    <property type="nucleotide sequence ID" value="NZ_JACOGF010000022.1"/>
</dbReference>
<evidence type="ECO:0000256" key="3">
    <source>
        <dbReference type="ARBA" id="ARBA00023125"/>
    </source>
</evidence>
<evidence type="ECO:0000256" key="1">
    <source>
        <dbReference type="ARBA" id="ARBA00022491"/>
    </source>
</evidence>
<gene>
    <name evidence="7" type="ORF">H8L32_26065</name>
</gene>
<feature type="domain" description="HTH merR-type" evidence="6">
    <location>
        <begin position="1"/>
        <end position="69"/>
    </location>
</feature>
<keyword evidence="4" id="KW-0804">Transcription</keyword>
<evidence type="ECO:0000313" key="7">
    <source>
        <dbReference type="EMBL" id="MBC3920956.1"/>
    </source>
</evidence>
<sequence length="151" mass="16694">MNISQFALACQVSTDTVRYYEKQGIIKAPARQENGYRRYSQVDIELLRFVRGAQALGFSLAEIQAILPRLAQGQFGRADIEQQLLTKMAQIDAHMRQLRTLKKELQATFTSLTCEPEQAVNTRQSTATPTGSGAAEALTRKAFGKAAGRSN</sequence>
<organism evidence="7 8">
    <name type="scientific">Undibacterium hunanense</name>
    <dbReference type="NCBI Taxonomy" id="2762292"/>
    <lineage>
        <taxon>Bacteria</taxon>
        <taxon>Pseudomonadati</taxon>
        <taxon>Pseudomonadota</taxon>
        <taxon>Betaproteobacteria</taxon>
        <taxon>Burkholderiales</taxon>
        <taxon>Oxalobacteraceae</taxon>
        <taxon>Undibacterium</taxon>
    </lineage>
</organism>
<keyword evidence="2" id="KW-0805">Transcription regulation</keyword>
<dbReference type="Proteomes" id="UP000650424">
    <property type="component" value="Unassembled WGS sequence"/>
</dbReference>
<dbReference type="Gene3D" id="1.10.1660.10">
    <property type="match status" value="1"/>
</dbReference>
<accession>A0ABR6ZYJ7</accession>
<dbReference type="InterPro" id="IPR047057">
    <property type="entry name" value="MerR_fam"/>
</dbReference>
<dbReference type="PANTHER" id="PTHR30204">
    <property type="entry name" value="REDOX-CYCLING DRUG-SENSING TRANSCRIPTIONAL ACTIVATOR SOXR"/>
    <property type="match status" value="1"/>
</dbReference>
<dbReference type="PROSITE" id="PS00552">
    <property type="entry name" value="HTH_MERR_1"/>
    <property type="match status" value="1"/>
</dbReference>
<keyword evidence="3" id="KW-0238">DNA-binding</keyword>
<evidence type="ECO:0000256" key="4">
    <source>
        <dbReference type="ARBA" id="ARBA00023163"/>
    </source>
</evidence>
<feature type="region of interest" description="Disordered" evidence="5">
    <location>
        <begin position="119"/>
        <end position="138"/>
    </location>
</feature>
<dbReference type="SMART" id="SM00422">
    <property type="entry name" value="HTH_MERR"/>
    <property type="match status" value="1"/>
</dbReference>
<evidence type="ECO:0000313" key="8">
    <source>
        <dbReference type="Proteomes" id="UP000650424"/>
    </source>
</evidence>
<dbReference type="PRINTS" id="PR00040">
    <property type="entry name" value="HTHMERR"/>
</dbReference>
<evidence type="ECO:0000259" key="6">
    <source>
        <dbReference type="PROSITE" id="PS50937"/>
    </source>
</evidence>